<dbReference type="RefSeq" id="WP_185642218.1">
    <property type="nucleotide sequence ID" value="NZ_JAASWV010000019.1"/>
</dbReference>
<dbReference type="AlphaFoldDB" id="A0A7X0ZWH0"/>
<evidence type="ECO:0000313" key="2">
    <source>
        <dbReference type="Proteomes" id="UP000565628"/>
    </source>
</evidence>
<dbReference type="Proteomes" id="UP000565628">
    <property type="component" value="Unassembled WGS sequence"/>
</dbReference>
<name>A0A7X0ZWH0_9LIST</name>
<proteinExistence type="predicted"/>
<dbReference type="EMBL" id="JAASWV010000019">
    <property type="protein sequence ID" value="MBC2311809.1"/>
    <property type="molecule type" value="Genomic_DNA"/>
</dbReference>
<sequence>MNFKKIISAVSIGIIGVTLFQPMMANAEGKESNIYKVDNDEIVQENIGSELVTEINEGFNVDKKDEFSEEAYEIMENSPLGTEVRLPVAEVRTDRPLLKSASGWTTSTNTSSKKIKSMVFLNYHPDFPEKKKYDGYFFSSTKKRSGSASLTLGFGPLSFTVAGASSYGSGGFIKADFKRYSRPAVKGDVYQNNYTLKYYSGSGVLYRTEYKKYNSTKNSEIYIKYP</sequence>
<comment type="caution">
    <text evidence="1">The sequence shown here is derived from an EMBL/GenBank/DDBJ whole genome shotgun (WGS) entry which is preliminary data.</text>
</comment>
<accession>A0A7X0ZWH0</accession>
<gene>
    <name evidence="1" type="ORF">HCJ81_13015</name>
</gene>
<protein>
    <submittedName>
        <fullName evidence="1">Uncharacterized protein</fullName>
    </submittedName>
</protein>
<reference evidence="1 2" key="1">
    <citation type="submission" date="2020-03" db="EMBL/GenBank/DDBJ databases">
        <title>Soil Listeria distribution.</title>
        <authorList>
            <person name="Liao J."/>
            <person name="Wiedmann M."/>
        </authorList>
    </citation>
    <scope>NUCLEOTIDE SEQUENCE [LARGE SCALE GENOMIC DNA]</scope>
    <source>
        <strain evidence="1 2">FSL L7-0039</strain>
    </source>
</reference>
<evidence type="ECO:0000313" key="1">
    <source>
        <dbReference type="EMBL" id="MBC2311809.1"/>
    </source>
</evidence>
<organism evidence="1 2">
    <name type="scientific">Listeria booriae</name>
    <dbReference type="NCBI Taxonomy" id="1552123"/>
    <lineage>
        <taxon>Bacteria</taxon>
        <taxon>Bacillati</taxon>
        <taxon>Bacillota</taxon>
        <taxon>Bacilli</taxon>
        <taxon>Bacillales</taxon>
        <taxon>Listeriaceae</taxon>
        <taxon>Listeria</taxon>
    </lineage>
</organism>